<evidence type="ECO:0000313" key="2">
    <source>
        <dbReference type="EMBL" id="CAI8612998.1"/>
    </source>
</evidence>
<gene>
    <name evidence="2" type="ORF">VFH_V060800</name>
</gene>
<reference evidence="2 3" key="1">
    <citation type="submission" date="2023-01" db="EMBL/GenBank/DDBJ databases">
        <authorList>
            <person name="Kreplak J."/>
        </authorList>
    </citation>
    <scope>NUCLEOTIDE SEQUENCE [LARGE SCALE GENOMIC DNA]</scope>
</reference>
<evidence type="ECO:0000256" key="1">
    <source>
        <dbReference type="SAM" id="Phobius"/>
    </source>
</evidence>
<keyword evidence="1" id="KW-1133">Transmembrane helix</keyword>
<dbReference type="EMBL" id="OX451740">
    <property type="protein sequence ID" value="CAI8612998.1"/>
    <property type="molecule type" value="Genomic_DNA"/>
</dbReference>
<evidence type="ECO:0008006" key="4">
    <source>
        <dbReference type="Google" id="ProtNLM"/>
    </source>
</evidence>
<keyword evidence="1" id="KW-0472">Membrane</keyword>
<evidence type="ECO:0000313" key="3">
    <source>
        <dbReference type="Proteomes" id="UP001157006"/>
    </source>
</evidence>
<proteinExistence type="predicted"/>
<keyword evidence="3" id="KW-1185">Reference proteome</keyword>
<dbReference type="AlphaFoldDB" id="A0AAV1AT56"/>
<dbReference type="Proteomes" id="UP001157006">
    <property type="component" value="Chromosome 5"/>
</dbReference>
<accession>A0AAV1AT56</accession>
<keyword evidence="1" id="KW-0812">Transmembrane</keyword>
<protein>
    <recommendedName>
        <fullName evidence="4">Transposase MuDR plant domain-containing protein</fullName>
    </recommendedName>
</protein>
<feature type="transmembrane region" description="Helical" evidence="1">
    <location>
        <begin position="265"/>
        <end position="287"/>
    </location>
</feature>
<organism evidence="2 3">
    <name type="scientific">Vicia faba</name>
    <name type="common">Broad bean</name>
    <name type="synonym">Faba vulgaris</name>
    <dbReference type="NCBI Taxonomy" id="3906"/>
    <lineage>
        <taxon>Eukaryota</taxon>
        <taxon>Viridiplantae</taxon>
        <taxon>Streptophyta</taxon>
        <taxon>Embryophyta</taxon>
        <taxon>Tracheophyta</taxon>
        <taxon>Spermatophyta</taxon>
        <taxon>Magnoliopsida</taxon>
        <taxon>eudicotyledons</taxon>
        <taxon>Gunneridae</taxon>
        <taxon>Pentapetalae</taxon>
        <taxon>rosids</taxon>
        <taxon>fabids</taxon>
        <taxon>Fabales</taxon>
        <taxon>Fabaceae</taxon>
        <taxon>Papilionoideae</taxon>
        <taxon>50 kb inversion clade</taxon>
        <taxon>NPAAA clade</taxon>
        <taxon>Hologalegina</taxon>
        <taxon>IRL clade</taxon>
        <taxon>Fabeae</taxon>
        <taxon>Vicia</taxon>
    </lineage>
</organism>
<name>A0AAV1AT56_VICFA</name>
<sequence>MIRDDGDASELAVYVVGNNCEVEIFSEPKLVTREAAFMNMVKEKGNGKICDEDDGKLSECSGDSSDEYVMGVHFDDSEEEGMKGFDEGVDVGVDGEPRTKIVANSDASNELVKNMFIIEEMGKERVIEEDYMTDELDSGADDDSCVKSLCVIKFNKEDALSKDFTSKVGMEFSSLKQFKHDMLEHNVLNGRDVRIKATFAKHECGSQFFNKNAKAEWVAKVIVDGWKNNTNKKLNEVVADVRLRYSTEIPYCRAFKERKISCRRIFSPFFLYTFINITSLCNIVILYE</sequence>